<evidence type="ECO:0000313" key="2">
    <source>
        <dbReference type="EMBL" id="MBB6646755.1"/>
    </source>
</evidence>
<comment type="similarity">
    <text evidence="1">Belongs to the UPF0146 family.</text>
</comment>
<name>A0A7J9SIG3_9EURY</name>
<dbReference type="RefSeq" id="WP_185193106.1">
    <property type="nucleotide sequence ID" value="NZ_JACKXD010000003.1"/>
</dbReference>
<organism evidence="2 3">
    <name type="scientific">Halobellus ruber</name>
    <dbReference type="NCBI Taxonomy" id="2761102"/>
    <lineage>
        <taxon>Archaea</taxon>
        <taxon>Methanobacteriati</taxon>
        <taxon>Methanobacteriota</taxon>
        <taxon>Stenosarchaea group</taxon>
        <taxon>Halobacteria</taxon>
        <taxon>Halobacteriales</taxon>
        <taxon>Haloferacaceae</taxon>
        <taxon>Halobellus</taxon>
    </lineage>
</organism>
<protein>
    <submittedName>
        <fullName evidence="2">Uncharacterized protein</fullName>
    </submittedName>
</protein>
<reference evidence="2 3" key="1">
    <citation type="submission" date="2020-08" db="EMBL/GenBank/DDBJ databases">
        <authorList>
            <person name="Seo M.-J."/>
        </authorList>
    </citation>
    <scope>NUCLEOTIDE SEQUENCE [LARGE SCALE GENOMIC DNA]</scope>
    <source>
        <strain evidence="2 3">MBLA0160</strain>
    </source>
</reference>
<evidence type="ECO:0000313" key="3">
    <source>
        <dbReference type="Proteomes" id="UP000546257"/>
    </source>
</evidence>
<sequence length="140" mass="14474">MVTCRDTALVRRLSGYASAVEIGVGRRAEVVASLADAGVAVTATDVVAADEVEVPATVSFVRDDVVAASERDHPGATYEAALLYGLNLPPELHRPARDVADAVDADFLFTTLGGDPPAVPATPTALPEGGTLYVARGDDR</sequence>
<dbReference type="AlphaFoldDB" id="A0A7J9SIG3"/>
<evidence type="ECO:0000256" key="1">
    <source>
        <dbReference type="ARBA" id="ARBA00006969"/>
    </source>
</evidence>
<dbReference type="InterPro" id="IPR005353">
    <property type="entry name" value="UPF0146"/>
</dbReference>
<dbReference type="Pfam" id="PF03686">
    <property type="entry name" value="UPF0146"/>
    <property type="match status" value="1"/>
</dbReference>
<dbReference type="Gene3D" id="3.40.50.150">
    <property type="entry name" value="Vaccinia Virus protein VP39"/>
    <property type="match status" value="1"/>
</dbReference>
<dbReference type="InterPro" id="IPR029063">
    <property type="entry name" value="SAM-dependent_MTases_sf"/>
</dbReference>
<keyword evidence="3" id="KW-1185">Reference proteome</keyword>
<dbReference type="Proteomes" id="UP000546257">
    <property type="component" value="Unassembled WGS sequence"/>
</dbReference>
<dbReference type="EMBL" id="JACKXD010000003">
    <property type="protein sequence ID" value="MBB6646755.1"/>
    <property type="molecule type" value="Genomic_DNA"/>
</dbReference>
<accession>A0A7J9SIG3</accession>
<proteinExistence type="inferred from homology"/>
<gene>
    <name evidence="2" type="ORF">H5V44_10735</name>
</gene>
<comment type="caution">
    <text evidence="2">The sequence shown here is derived from an EMBL/GenBank/DDBJ whole genome shotgun (WGS) entry which is preliminary data.</text>
</comment>